<organism evidence="3">
    <name type="scientific">hydrothermal vent metagenome</name>
    <dbReference type="NCBI Taxonomy" id="652676"/>
    <lineage>
        <taxon>unclassified sequences</taxon>
        <taxon>metagenomes</taxon>
        <taxon>ecological metagenomes</taxon>
    </lineage>
</organism>
<keyword evidence="2" id="KW-1283">Bacterial microcompartment</keyword>
<evidence type="ECO:0000256" key="1">
    <source>
        <dbReference type="ARBA" id="ARBA00024322"/>
    </source>
</evidence>
<evidence type="ECO:0000313" key="3">
    <source>
        <dbReference type="EMBL" id="VAW47153.1"/>
    </source>
</evidence>
<dbReference type="Pfam" id="PF03319">
    <property type="entry name" value="EutN_CcmL"/>
    <property type="match status" value="1"/>
</dbReference>
<protein>
    <submittedName>
        <fullName evidence="3">Carboxysome peptide B</fullName>
    </submittedName>
</protein>
<dbReference type="InterPro" id="IPR004992">
    <property type="entry name" value="EutN_CcmL"/>
</dbReference>
<dbReference type="GO" id="GO:0031469">
    <property type="term" value="C:bacterial microcompartment"/>
    <property type="evidence" value="ECO:0007669"/>
    <property type="project" value="UniProtKB-SubCell"/>
</dbReference>
<dbReference type="Gene3D" id="2.40.50.220">
    <property type="entry name" value="EutN/Ccml"/>
    <property type="match status" value="1"/>
</dbReference>
<name>A0A3B0W3Z2_9ZZZZ</name>
<sequence>MEIHQVKHRLILTSRHEGMGLLPVKVLKSVSGSTLVALDPIGVKNGDWVFTIANSSARSAAGDDKILTDLTVGGIIDNWPPQ</sequence>
<evidence type="ECO:0000256" key="2">
    <source>
        <dbReference type="ARBA" id="ARBA00024446"/>
    </source>
</evidence>
<accession>A0A3B0W3Z2</accession>
<dbReference type="InterPro" id="IPR036677">
    <property type="entry name" value="EutN_CcmL_sf"/>
</dbReference>
<dbReference type="EMBL" id="UOFB01000179">
    <property type="protein sequence ID" value="VAW47153.1"/>
    <property type="molecule type" value="Genomic_DNA"/>
</dbReference>
<dbReference type="SUPFAM" id="SSF159133">
    <property type="entry name" value="EutN/CcmL-like"/>
    <property type="match status" value="1"/>
</dbReference>
<proteinExistence type="predicted"/>
<reference evidence="3" key="1">
    <citation type="submission" date="2018-06" db="EMBL/GenBank/DDBJ databases">
        <authorList>
            <person name="Zhirakovskaya E."/>
        </authorList>
    </citation>
    <scope>NUCLEOTIDE SEQUENCE</scope>
</reference>
<dbReference type="InterPro" id="IPR014077">
    <property type="entry name" value="CsoS4B"/>
</dbReference>
<dbReference type="NCBIfam" id="TIGR02704">
    <property type="entry name" value="carboxysome_B"/>
    <property type="match status" value="1"/>
</dbReference>
<dbReference type="AlphaFoldDB" id="A0A3B0W3Z2"/>
<dbReference type="PROSITE" id="PS51932">
    <property type="entry name" value="BMV"/>
    <property type="match status" value="1"/>
</dbReference>
<comment type="subcellular location">
    <subcellularLocation>
        <location evidence="1">Bacterial microcompartment</location>
    </subcellularLocation>
</comment>
<gene>
    <name evidence="3" type="ORF">MNBD_GAMMA04-948</name>
</gene>